<keyword evidence="11" id="KW-1185">Reference proteome</keyword>
<evidence type="ECO:0000259" key="9">
    <source>
        <dbReference type="PROSITE" id="PS50928"/>
    </source>
</evidence>
<dbReference type="PANTHER" id="PTHR42929:SF1">
    <property type="entry name" value="INNER MEMBRANE ABC TRANSPORTER PERMEASE PROTEIN YDCU-RELATED"/>
    <property type="match status" value="1"/>
</dbReference>
<dbReference type="InterPro" id="IPR035906">
    <property type="entry name" value="MetI-like_sf"/>
</dbReference>
<reference evidence="10" key="1">
    <citation type="submission" date="2022-05" db="EMBL/GenBank/DDBJ databases">
        <title>Comparative Genomics of Spacecraft Associated Microbes.</title>
        <authorList>
            <person name="Tran M.T."/>
            <person name="Wright A."/>
            <person name="Seuylemezian A."/>
            <person name="Eisen J."/>
            <person name="Coil D."/>
        </authorList>
    </citation>
    <scope>NUCLEOTIDE SEQUENCE</scope>
    <source>
        <strain evidence="10">214.1.1</strain>
    </source>
</reference>
<dbReference type="SUPFAM" id="SSF161098">
    <property type="entry name" value="MetI-like"/>
    <property type="match status" value="1"/>
</dbReference>
<dbReference type="EMBL" id="JAMBOL010000004">
    <property type="protein sequence ID" value="MCM3713856.1"/>
    <property type="molecule type" value="Genomic_DNA"/>
</dbReference>
<evidence type="ECO:0000313" key="11">
    <source>
        <dbReference type="Proteomes" id="UP001139179"/>
    </source>
</evidence>
<evidence type="ECO:0000256" key="3">
    <source>
        <dbReference type="ARBA" id="ARBA00022448"/>
    </source>
</evidence>
<comment type="subcellular location">
    <subcellularLocation>
        <location evidence="1">Cell membrane</location>
        <topology evidence="1">Multi-pass membrane protein</topology>
    </subcellularLocation>
</comment>
<protein>
    <submittedName>
        <fullName evidence="10">ABC transporter permease</fullName>
    </submittedName>
</protein>
<evidence type="ECO:0000256" key="7">
    <source>
        <dbReference type="ARBA" id="ARBA00023136"/>
    </source>
</evidence>
<dbReference type="GO" id="GO:0055085">
    <property type="term" value="P:transmembrane transport"/>
    <property type="evidence" value="ECO:0007669"/>
    <property type="project" value="InterPro"/>
</dbReference>
<evidence type="ECO:0000256" key="6">
    <source>
        <dbReference type="ARBA" id="ARBA00022989"/>
    </source>
</evidence>
<dbReference type="Proteomes" id="UP001139179">
    <property type="component" value="Unassembled WGS sequence"/>
</dbReference>
<dbReference type="PROSITE" id="PS50928">
    <property type="entry name" value="ABC_TM1"/>
    <property type="match status" value="1"/>
</dbReference>
<proteinExistence type="inferred from homology"/>
<dbReference type="CDD" id="cd06261">
    <property type="entry name" value="TM_PBP2"/>
    <property type="match status" value="1"/>
</dbReference>
<name>A0A9X2INJ1_9BACI</name>
<evidence type="ECO:0000256" key="8">
    <source>
        <dbReference type="SAM" id="Phobius"/>
    </source>
</evidence>
<dbReference type="RefSeq" id="WP_251222662.1">
    <property type="nucleotide sequence ID" value="NZ_JAMBOL010000004.1"/>
</dbReference>
<keyword evidence="5 8" id="KW-0812">Transmembrane</keyword>
<evidence type="ECO:0000256" key="2">
    <source>
        <dbReference type="ARBA" id="ARBA00007069"/>
    </source>
</evidence>
<dbReference type="Gene3D" id="1.10.3720.10">
    <property type="entry name" value="MetI-like"/>
    <property type="match status" value="1"/>
</dbReference>
<evidence type="ECO:0000256" key="5">
    <source>
        <dbReference type="ARBA" id="ARBA00022692"/>
    </source>
</evidence>
<feature type="transmembrane region" description="Helical" evidence="8">
    <location>
        <begin position="64"/>
        <end position="85"/>
    </location>
</feature>
<organism evidence="10 11">
    <name type="scientific">Halalkalibacter oceani</name>
    <dbReference type="NCBI Taxonomy" id="1653776"/>
    <lineage>
        <taxon>Bacteria</taxon>
        <taxon>Bacillati</taxon>
        <taxon>Bacillota</taxon>
        <taxon>Bacilli</taxon>
        <taxon>Bacillales</taxon>
        <taxon>Bacillaceae</taxon>
        <taxon>Halalkalibacter</taxon>
    </lineage>
</organism>
<keyword evidence="6 8" id="KW-1133">Transmembrane helix</keyword>
<evidence type="ECO:0000313" key="10">
    <source>
        <dbReference type="EMBL" id="MCM3713856.1"/>
    </source>
</evidence>
<feature type="transmembrane region" description="Helical" evidence="8">
    <location>
        <begin position="106"/>
        <end position="130"/>
    </location>
</feature>
<comment type="caution">
    <text evidence="10">The sequence shown here is derived from an EMBL/GenBank/DDBJ whole genome shotgun (WGS) entry which is preliminary data.</text>
</comment>
<feature type="transmembrane region" description="Helical" evidence="8">
    <location>
        <begin position="142"/>
        <end position="168"/>
    </location>
</feature>
<keyword evidence="4" id="KW-1003">Cell membrane</keyword>
<keyword evidence="7 8" id="KW-0472">Membrane</keyword>
<dbReference type="GO" id="GO:0005886">
    <property type="term" value="C:plasma membrane"/>
    <property type="evidence" value="ECO:0007669"/>
    <property type="project" value="UniProtKB-SubCell"/>
</dbReference>
<evidence type="ECO:0000256" key="1">
    <source>
        <dbReference type="ARBA" id="ARBA00004651"/>
    </source>
</evidence>
<sequence length="280" mass="30539">MKHSKLLAYAGLLPLGLFVCGFLLAPLVNMVVQSVQTNDGAFGFEQFAIIFQDPFYVQAIKNSLTISFLSASIAIVIAAIGGYSISRLAGRGNRYMVMITNMTSYFEGLPLAFSFIVLLGNNGLFTLLFSQLGFSVLDGFNLYSWVGLVTVYVYFQVPFAIMLLLPTYQGLNDEWSYASNLLGGTSFHYWVRIGLPVLIPGIFGTFTILLANSLGAYATAYALVGSTYNLIPLQIGSLIAGDVFLNPNLASAFGVVLAAIMLGALWLNEQIMRKVRRDLK</sequence>
<feature type="transmembrane region" description="Helical" evidence="8">
    <location>
        <begin position="249"/>
        <end position="267"/>
    </location>
</feature>
<evidence type="ECO:0000256" key="4">
    <source>
        <dbReference type="ARBA" id="ARBA00022475"/>
    </source>
</evidence>
<gene>
    <name evidence="10" type="ORF">M3202_07140</name>
</gene>
<dbReference type="PANTHER" id="PTHR42929">
    <property type="entry name" value="INNER MEMBRANE ABC TRANSPORTER PERMEASE PROTEIN YDCU-RELATED-RELATED"/>
    <property type="match status" value="1"/>
</dbReference>
<keyword evidence="3" id="KW-0813">Transport</keyword>
<feature type="transmembrane region" description="Helical" evidence="8">
    <location>
        <begin position="7"/>
        <end position="28"/>
    </location>
</feature>
<feature type="domain" description="ABC transmembrane type-1" evidence="9">
    <location>
        <begin position="60"/>
        <end position="268"/>
    </location>
</feature>
<accession>A0A9X2INJ1</accession>
<dbReference type="AlphaFoldDB" id="A0A9X2INJ1"/>
<feature type="transmembrane region" description="Helical" evidence="8">
    <location>
        <begin position="189"/>
        <end position="211"/>
    </location>
</feature>
<dbReference type="InterPro" id="IPR000515">
    <property type="entry name" value="MetI-like"/>
</dbReference>
<comment type="similarity">
    <text evidence="2">Belongs to the binding-protein-dependent transport system permease family. CysTW subfamily.</text>
</comment>